<organism evidence="1 2">
    <name type="scientific">Gomphosphaeria aponina SAG 52.96 = DSM 107014</name>
    <dbReference type="NCBI Taxonomy" id="1521640"/>
    <lineage>
        <taxon>Bacteria</taxon>
        <taxon>Bacillati</taxon>
        <taxon>Cyanobacteriota</taxon>
        <taxon>Cyanophyceae</taxon>
        <taxon>Oscillatoriophycideae</taxon>
        <taxon>Chroococcales</taxon>
        <taxon>Gomphosphaeriaceae</taxon>
        <taxon>Gomphosphaeria</taxon>
    </lineage>
</organism>
<dbReference type="InterPro" id="IPR040871">
    <property type="entry name" value="HopA1"/>
</dbReference>
<name>A0A941JL07_9CHRO</name>
<dbReference type="Pfam" id="PF17914">
    <property type="entry name" value="HopA1"/>
    <property type="match status" value="1"/>
</dbReference>
<evidence type="ECO:0000313" key="1">
    <source>
        <dbReference type="EMBL" id="MBR8826589.1"/>
    </source>
</evidence>
<reference evidence="1" key="1">
    <citation type="submission" date="2021-02" db="EMBL/GenBank/DDBJ databases">
        <title>Metagenome analyses of Stigonema ocellatum DSM 106950, Chlorogloea purpurea SAG 13.99 and Gomphosphaeria aponina DSM 107014.</title>
        <authorList>
            <person name="Marter P."/>
            <person name="Huang S."/>
        </authorList>
    </citation>
    <scope>NUCLEOTIDE SEQUENCE</scope>
    <source>
        <strain evidence="1">JP213</strain>
    </source>
</reference>
<accession>A0A941JL07</accession>
<dbReference type="AlphaFoldDB" id="A0A941JL07"/>
<evidence type="ECO:0000313" key="2">
    <source>
        <dbReference type="Proteomes" id="UP000767446"/>
    </source>
</evidence>
<dbReference type="EMBL" id="JADQBC010000006">
    <property type="protein sequence ID" value="MBR8826589.1"/>
    <property type="molecule type" value="Genomic_DNA"/>
</dbReference>
<protein>
    <submittedName>
        <fullName evidence="1">Uncharacterized protein</fullName>
    </submittedName>
</protein>
<proteinExistence type="predicted"/>
<comment type="caution">
    <text evidence="1">The sequence shown here is derived from an EMBL/GenBank/DDBJ whole genome shotgun (WGS) entry which is preliminary data.</text>
</comment>
<sequence length="348" mass="40274">MMQLLYYLVNNLQIDSNFVITHPQEELLEIPQEVLSSLEKLNKKLKNKYLCLRLRNFLHELYFMGEKDIKQDVIEISRQSKLVNNTVKGLNYEFYKQLHNNNCGAGYFDAGWQILRKEKSGKLAVKKNGLTVWIDPNYHLKNLEKSRKIGDIVEVKFPRNQVEQDFYLAIGDAGLVNAAEKNKIVEIYFNITAQGAVRVMKTLTEKLNNSQIPFTFKTLSNPDDYGRYDAAMLKFANNYYQQVRLILQSIYEENKTELAENIPLFTKLLAPGLGLAEEPQNGTDLPTTFGMNRFQILANALFSGWQTGINSPEGRMSLIKKQFASFKLEWHQLYLNPNSQDIYYPLVF</sequence>
<gene>
    <name evidence="1" type="ORF">DSM107014_01570</name>
</gene>
<dbReference type="Proteomes" id="UP000767446">
    <property type="component" value="Unassembled WGS sequence"/>
</dbReference>